<evidence type="ECO:0000313" key="5">
    <source>
        <dbReference type="EMBL" id="AEB07302.1"/>
    </source>
</evidence>
<dbReference type="HOGENOM" id="CLU_067287_2_0_11"/>
<dbReference type="Gene3D" id="2.30.30.30">
    <property type="match status" value="1"/>
</dbReference>
<dbReference type="GO" id="GO:0006354">
    <property type="term" value="P:DNA-templated transcription elongation"/>
    <property type="evidence" value="ECO:0007669"/>
    <property type="project" value="InterPro"/>
</dbReference>
<dbReference type="OrthoDB" id="1681764at2"/>
<dbReference type="PANTHER" id="PTHR30265">
    <property type="entry name" value="RHO-INTERACTING TRANSCRIPTION TERMINATION FACTOR NUSG"/>
    <property type="match status" value="1"/>
</dbReference>
<dbReference type="PANTHER" id="PTHR30265:SF4">
    <property type="entry name" value="KOW MOTIF FAMILY PROTEIN, EXPRESSED"/>
    <property type="match status" value="1"/>
</dbReference>
<dbReference type="eggNOG" id="COG0250">
    <property type="taxonomic scope" value="Bacteria"/>
</dbReference>
<dbReference type="KEGG" id="cgo:Corgl_1199"/>
<dbReference type="SUPFAM" id="SSF50104">
    <property type="entry name" value="Translation proteins SH3-like domain"/>
    <property type="match status" value="1"/>
</dbReference>
<dbReference type="CDD" id="cd06091">
    <property type="entry name" value="KOW_NusG"/>
    <property type="match status" value="1"/>
</dbReference>
<dbReference type="InterPro" id="IPR006645">
    <property type="entry name" value="NGN-like_dom"/>
</dbReference>
<keyword evidence="3" id="KW-0804">Transcription</keyword>
<evidence type="ECO:0000259" key="4">
    <source>
        <dbReference type="SMART" id="SM00739"/>
    </source>
</evidence>
<dbReference type="SUPFAM" id="SSF82679">
    <property type="entry name" value="N-utilization substance G protein NusG, N-terminal domain"/>
    <property type="match status" value="1"/>
</dbReference>
<proteinExistence type="predicted"/>
<evidence type="ECO:0000256" key="2">
    <source>
        <dbReference type="ARBA" id="ARBA00023015"/>
    </source>
</evidence>
<evidence type="ECO:0000256" key="1">
    <source>
        <dbReference type="ARBA" id="ARBA00022814"/>
    </source>
</evidence>
<reference evidence="6" key="1">
    <citation type="journal article" date="2013" name="Stand. Genomic Sci.">
        <title>Complete genome sequence of Coriobacterium glomerans type strain (PW2(T)) from the midgut of Pyrrhocoris apterus L. (red soldier bug).</title>
        <authorList>
            <person name="Stackebrandt E."/>
            <person name="Zeytun A."/>
            <person name="Lapidus A."/>
            <person name="Nolan M."/>
            <person name="Lucas S."/>
            <person name="Hammon N."/>
            <person name="Deshpande S."/>
            <person name="Cheng J.F."/>
            <person name="Tapia R."/>
            <person name="Goodwin L.A."/>
            <person name="Pitluck S."/>
            <person name="Liolios K."/>
            <person name="Pagani I."/>
            <person name="Ivanova N."/>
            <person name="Mavromatis K."/>
            <person name="Mikhailova N."/>
            <person name="Huntemann M."/>
            <person name="Pati A."/>
            <person name="Chen A."/>
            <person name="Palaniappan K."/>
            <person name="Chang Y.J."/>
            <person name="Land M."/>
            <person name="Hauser L."/>
            <person name="Rohde M."/>
            <person name="Pukall R."/>
            <person name="Goker M."/>
            <person name="Detter J.C."/>
            <person name="Woyke T."/>
            <person name="Bristow J."/>
            <person name="Eisen J.A."/>
            <person name="Markowitz V."/>
            <person name="Hugenholtz P."/>
            <person name="Kyrpides N.C."/>
            <person name="Klenk H.P."/>
        </authorList>
    </citation>
    <scope>NUCLEOTIDE SEQUENCE</scope>
    <source>
        <strain evidence="6">ATCC 49209 / DSM 20642 / JCM 10262 / PW2</strain>
    </source>
</reference>
<name>F2N8B9_CORGP</name>
<accession>F2N8B9</accession>
<dbReference type="InterPro" id="IPR043425">
    <property type="entry name" value="NusG-like"/>
</dbReference>
<dbReference type="EMBL" id="CP002628">
    <property type="protein sequence ID" value="AEB07302.1"/>
    <property type="molecule type" value="Genomic_DNA"/>
</dbReference>
<dbReference type="InterPro" id="IPR008991">
    <property type="entry name" value="Translation_prot_SH3-like_sf"/>
</dbReference>
<dbReference type="STRING" id="700015.Corgl_1199"/>
<dbReference type="Gene3D" id="3.30.70.940">
    <property type="entry name" value="NusG, N-terminal domain"/>
    <property type="match status" value="1"/>
</dbReference>
<keyword evidence="2" id="KW-0805">Transcription regulation</keyword>
<dbReference type="Proteomes" id="UP000006851">
    <property type="component" value="Chromosome"/>
</dbReference>
<dbReference type="GO" id="GO:0031564">
    <property type="term" value="P:transcription antitermination"/>
    <property type="evidence" value="ECO:0007669"/>
    <property type="project" value="UniProtKB-KW"/>
</dbReference>
<dbReference type="Pfam" id="PF00467">
    <property type="entry name" value="KOW"/>
    <property type="match status" value="1"/>
</dbReference>
<evidence type="ECO:0000313" key="6">
    <source>
        <dbReference type="Proteomes" id="UP000006851"/>
    </source>
</evidence>
<evidence type="ECO:0000256" key="3">
    <source>
        <dbReference type="ARBA" id="ARBA00023163"/>
    </source>
</evidence>
<protein>
    <submittedName>
        <fullName evidence="5">NusG antitermination factor</fullName>
    </submittedName>
</protein>
<feature type="domain" description="KOW" evidence="4">
    <location>
        <begin position="115"/>
        <end position="142"/>
    </location>
</feature>
<dbReference type="AlphaFoldDB" id="F2N8B9"/>
<gene>
    <name evidence="5" type="ordered locus">Corgl_1199</name>
</gene>
<dbReference type="InterPro" id="IPR005824">
    <property type="entry name" value="KOW"/>
</dbReference>
<keyword evidence="1" id="KW-0889">Transcription antitermination</keyword>
<dbReference type="Pfam" id="PF02357">
    <property type="entry name" value="NusG"/>
    <property type="match status" value="1"/>
</dbReference>
<organism evidence="5 6">
    <name type="scientific">Coriobacterium glomerans (strain ATCC 49209 / DSM 20642 / JCM 10262 / PW2)</name>
    <dbReference type="NCBI Taxonomy" id="700015"/>
    <lineage>
        <taxon>Bacteria</taxon>
        <taxon>Bacillati</taxon>
        <taxon>Actinomycetota</taxon>
        <taxon>Coriobacteriia</taxon>
        <taxon>Coriobacteriales</taxon>
        <taxon>Coriobacteriaceae</taxon>
        <taxon>Coriobacterium</taxon>
    </lineage>
</organism>
<dbReference type="SMART" id="SM00739">
    <property type="entry name" value="KOW"/>
    <property type="match status" value="1"/>
</dbReference>
<dbReference type="RefSeq" id="WP_013709045.1">
    <property type="nucleotide sequence ID" value="NC_015389.1"/>
</dbReference>
<sequence>MWYVIQVFKGRESAMVEYVKRMVPASVLDECFSPRFETEIKVGGEWTRCVKTLLPGYIIAIATGPDKLSRHLYGTLEFVRLVKQGGRFWPLQEEERNLIARFTKKGSRTVPMSIAVKDGDNVIVKSGPLMGHEGLIKSIDRRKSIATLEVEICGRKVRTRVGLGVLTRDAWEAREAQAVMV</sequence>
<keyword evidence="6" id="KW-1185">Reference proteome</keyword>
<dbReference type="InterPro" id="IPR036735">
    <property type="entry name" value="NGN_dom_sf"/>
</dbReference>
<dbReference type="InterPro" id="IPR014722">
    <property type="entry name" value="Rib_uL2_dom2"/>
</dbReference>